<protein>
    <submittedName>
        <fullName evidence="2">Uncharacterized protein</fullName>
    </submittedName>
</protein>
<gene>
    <name evidence="2" type="ORF">AUM46_06445</name>
</gene>
<keyword evidence="1" id="KW-0472">Membrane</keyword>
<evidence type="ECO:0000256" key="1">
    <source>
        <dbReference type="SAM" id="Phobius"/>
    </source>
</evidence>
<proteinExistence type="predicted"/>
<feature type="transmembrane region" description="Helical" evidence="1">
    <location>
        <begin position="6"/>
        <end position="26"/>
    </location>
</feature>
<evidence type="ECO:0000313" key="3">
    <source>
        <dbReference type="Proteomes" id="UP000244731"/>
    </source>
</evidence>
<feature type="transmembrane region" description="Helical" evidence="1">
    <location>
        <begin position="38"/>
        <end position="58"/>
    </location>
</feature>
<name>A0ABX5K431_9ENTR</name>
<keyword evidence="1" id="KW-0812">Transmembrane</keyword>
<dbReference type="Proteomes" id="UP000244731">
    <property type="component" value="Unassembled WGS sequence"/>
</dbReference>
<comment type="caution">
    <text evidence="2">The sequence shown here is derived from an EMBL/GenBank/DDBJ whole genome shotgun (WGS) entry which is preliminary data.</text>
</comment>
<dbReference type="EMBL" id="MSAC01000019">
    <property type="protein sequence ID" value="PUX08321.1"/>
    <property type="molecule type" value="Genomic_DNA"/>
</dbReference>
<organism evidence="2 3">
    <name type="scientific">Cronobacter malonaticus</name>
    <dbReference type="NCBI Taxonomy" id="413503"/>
    <lineage>
        <taxon>Bacteria</taxon>
        <taxon>Pseudomonadati</taxon>
        <taxon>Pseudomonadota</taxon>
        <taxon>Gammaproteobacteria</taxon>
        <taxon>Enterobacterales</taxon>
        <taxon>Enterobacteriaceae</taxon>
        <taxon>Cronobacter</taxon>
    </lineage>
</organism>
<accession>A0ABX5K431</accession>
<keyword evidence="1" id="KW-1133">Transmembrane helix</keyword>
<keyword evidence="3" id="KW-1185">Reference proteome</keyword>
<evidence type="ECO:0000313" key="2">
    <source>
        <dbReference type="EMBL" id="PUX08321.1"/>
    </source>
</evidence>
<reference evidence="2 3" key="1">
    <citation type="submission" date="2016-12" db="EMBL/GenBank/DDBJ databases">
        <title>Analysis of the Molecular Diversity Among Cronobacter Species Isolated from Filth Flies Using a Pan Genomic DNA Microarray.</title>
        <authorList>
            <person name="Pava-Ripoll M."/>
            <person name="Tall B."/>
            <person name="Farber J."/>
            <person name="Fanning S."/>
            <person name="Lehner A."/>
            <person name="Stephan R."/>
            <person name="Pagotto F."/>
            <person name="Iverson C."/>
            <person name="Ziobro G."/>
            <person name="Miller A."/>
            <person name="Pearson R."/>
            <person name="Yan Q."/>
            <person name="Kim M."/>
            <person name="Jeong S."/>
            <person name="Park J."/>
            <person name="Jun S."/>
            <person name="Choi H."/>
            <person name="Chung T."/>
            <person name="Yoo Y."/>
            <person name="Park E."/>
            <person name="Hwang S."/>
            <person name="Lee B."/>
            <person name="Sathyamoorthy V."/>
            <person name="Carter L."/>
            <person name="Mammel M."/>
            <person name="Jackson S."/>
            <person name="Kothary M."/>
            <person name="Patel I."/>
            <person name="Grim C."/>
            <person name="Gopinath G."/>
            <person name="Gangiredla J."/>
            <person name="Chase H."/>
        </authorList>
    </citation>
    <scope>NUCLEOTIDE SEQUENCE [LARGE SCALE GENOMIC DNA]</scope>
    <source>
        <strain evidence="2 3">MOD1-Md25g</strain>
    </source>
</reference>
<sequence>MSNLTNTLLLIVSVSFLVDCLFIGAIRKALAPVNGTVVKMLAIMLAFDSALDVISGVAA</sequence>
<dbReference type="RefSeq" id="WP_029590241.1">
    <property type="nucleotide sequence ID" value="NZ_MSAD01000043.1"/>
</dbReference>